<dbReference type="Pfam" id="PF01593">
    <property type="entry name" value="Amino_oxidase"/>
    <property type="match status" value="1"/>
</dbReference>
<dbReference type="OrthoDB" id="5046242at2759"/>
<evidence type="ECO:0000313" key="3">
    <source>
        <dbReference type="EMBL" id="JAG81888.1"/>
    </source>
</evidence>
<reference evidence="5" key="2">
    <citation type="submission" date="2025-04" db="UniProtKB">
        <authorList>
            <consortium name="RefSeq"/>
        </authorList>
    </citation>
    <scope>IDENTIFICATION</scope>
    <source>
        <strain evidence="5">USDA-PBARC FA_bdor</strain>
        <tissue evidence="5">Whole organism</tissue>
    </source>
</reference>
<accession>A0A9R1TNW0</accession>
<accession>A0A0C9RWF0</accession>
<dbReference type="AlphaFoldDB" id="A0A0C9RWF0"/>
<keyword evidence="4" id="KW-1185">Reference proteome</keyword>
<dbReference type="Gene3D" id="3.50.50.60">
    <property type="entry name" value="FAD/NAD(P)-binding domain"/>
    <property type="match status" value="1"/>
</dbReference>
<dbReference type="InterPro" id="IPR036188">
    <property type="entry name" value="FAD/NAD-bd_sf"/>
</dbReference>
<dbReference type="RefSeq" id="XP_011312418.1">
    <property type="nucleotide sequence ID" value="XM_011314116.1"/>
</dbReference>
<dbReference type="GeneID" id="105272165"/>
<reference evidence="3" key="1">
    <citation type="submission" date="2015-01" db="EMBL/GenBank/DDBJ databases">
        <title>Transcriptome Assembly of Fopius arisanus.</title>
        <authorList>
            <person name="Geib S."/>
        </authorList>
    </citation>
    <scope>NUCLEOTIDE SEQUENCE</scope>
</reference>
<dbReference type="SUPFAM" id="SSF54373">
    <property type="entry name" value="FAD-linked reductases, C-terminal domain"/>
    <property type="match status" value="1"/>
</dbReference>
<evidence type="ECO:0000313" key="5">
    <source>
        <dbReference type="RefSeq" id="XP_011312418.1"/>
    </source>
</evidence>
<name>A0A0C9RWF0_9HYME</name>
<dbReference type="Gene3D" id="3.90.660.10">
    <property type="match status" value="1"/>
</dbReference>
<dbReference type="PANTHER" id="PTHR10742:SF398">
    <property type="entry name" value="AMINE OXIDASE DOMAIN-CONTAINING PROTEIN-RELATED"/>
    <property type="match status" value="1"/>
</dbReference>
<dbReference type="SUPFAM" id="SSF51905">
    <property type="entry name" value="FAD/NAD(P)-binding domain"/>
    <property type="match status" value="1"/>
</dbReference>
<dbReference type="KEGG" id="fas:105272165"/>
<dbReference type="PANTHER" id="PTHR10742">
    <property type="entry name" value="FLAVIN MONOAMINE OXIDASE"/>
    <property type="match status" value="1"/>
</dbReference>
<evidence type="ECO:0000256" key="1">
    <source>
        <dbReference type="SAM" id="SignalP"/>
    </source>
</evidence>
<organism evidence="3">
    <name type="scientific">Fopius arisanus</name>
    <dbReference type="NCBI Taxonomy" id="64838"/>
    <lineage>
        <taxon>Eukaryota</taxon>
        <taxon>Metazoa</taxon>
        <taxon>Ecdysozoa</taxon>
        <taxon>Arthropoda</taxon>
        <taxon>Hexapoda</taxon>
        <taxon>Insecta</taxon>
        <taxon>Pterygota</taxon>
        <taxon>Neoptera</taxon>
        <taxon>Endopterygota</taxon>
        <taxon>Hymenoptera</taxon>
        <taxon>Apocrita</taxon>
        <taxon>Ichneumonoidea</taxon>
        <taxon>Braconidae</taxon>
        <taxon>Opiinae</taxon>
        <taxon>Fopius</taxon>
    </lineage>
</organism>
<proteinExistence type="predicted"/>
<feature type="signal peptide" evidence="1">
    <location>
        <begin position="1"/>
        <end position="19"/>
    </location>
</feature>
<dbReference type="Proteomes" id="UP000694866">
    <property type="component" value="Unplaced"/>
</dbReference>
<dbReference type="GO" id="GO:0046592">
    <property type="term" value="F:polyamine oxidase activity"/>
    <property type="evidence" value="ECO:0007669"/>
    <property type="project" value="TreeGrafter"/>
</dbReference>
<dbReference type="InterPro" id="IPR002937">
    <property type="entry name" value="Amino_oxidase"/>
</dbReference>
<evidence type="ECO:0000313" key="4">
    <source>
        <dbReference type="Proteomes" id="UP000694866"/>
    </source>
</evidence>
<protein>
    <submittedName>
        <fullName evidence="3">Smox_0 protein</fullName>
    </submittedName>
    <submittedName>
        <fullName evidence="5">Spermine oxidase</fullName>
    </submittedName>
</protein>
<gene>
    <name evidence="3" type="primary">Smox_0</name>
    <name evidence="5" type="synonym">LOC105272165</name>
    <name evidence="3" type="ORF">g.29269</name>
</gene>
<dbReference type="InterPro" id="IPR050281">
    <property type="entry name" value="Flavin_monoamine_oxidase"/>
</dbReference>
<keyword evidence="1" id="KW-0732">Signal</keyword>
<dbReference type="PRINTS" id="PR00411">
    <property type="entry name" value="PNDRDTASEI"/>
</dbReference>
<sequence>MKCLVFLCLLCASTTSGNGSPKVIIVGSGPAGIAAASRLIQNGIDDVRILEAENRFGGRIKTVRIGEYSTDMGAQWVHGEVGNVGYELAAPFDLVTKVVKPGDTQEPVYDVLFVDSSGTTLPPEGIKDFVGAVGEFEKNISGVDDLRTGSYGEYLRKRLNDFFGEHPEIQAKFHKPLTHSIELVMMAIVGAESADDVSALGVKNSPPCFGWRDLNWKEKTYSTILDILMKRYPNADEELPVLNKIVFNKRVIKINSTGEGPVKVITADGTEYTADHVIFTGSLGVLKADHEKIFEPPLPEKNKNAIERIGMGKNGKILIYHDNPWWTHEAKVPTQVIHNFLWTEDDRKLLENDPERAWMLGLTYGFEVEWRPKLFQIWLSGAHLEQMEKNSEELFKNQTLEILDRFFGNMYNLTEPTEIQRSSWNTNENFRGSYSYQTMQSVNMKSGPAELGEPVMRGGIPVVLFAGEATEPRYYSMVHGAIGSGWREADRLINLYREKKSSE</sequence>
<feature type="domain" description="Amine oxidase" evidence="2">
    <location>
        <begin position="31"/>
        <end position="493"/>
    </location>
</feature>
<evidence type="ECO:0000259" key="2">
    <source>
        <dbReference type="Pfam" id="PF01593"/>
    </source>
</evidence>
<dbReference type="EMBL" id="GBYB01012121">
    <property type="protein sequence ID" value="JAG81888.1"/>
    <property type="molecule type" value="Transcribed_RNA"/>
</dbReference>
<feature type="chain" id="PRO_5044541810" evidence="1">
    <location>
        <begin position="20"/>
        <end position="503"/>
    </location>
</feature>